<feature type="region of interest" description="Disordered" evidence="1">
    <location>
        <begin position="87"/>
        <end position="108"/>
    </location>
</feature>
<protein>
    <submittedName>
        <fullName evidence="3">Helix-turn-helix transcriptional regulator</fullName>
    </submittedName>
</protein>
<dbReference type="Gene3D" id="3.30.450.180">
    <property type="match status" value="1"/>
</dbReference>
<dbReference type="InterPro" id="IPR041413">
    <property type="entry name" value="MLTR_LBD"/>
</dbReference>
<dbReference type="CDD" id="cd00093">
    <property type="entry name" value="HTH_XRE"/>
    <property type="match status" value="1"/>
</dbReference>
<dbReference type="EMBL" id="JAPDDP010000004">
    <property type="protein sequence ID" value="MDA0179232.1"/>
    <property type="molecule type" value="Genomic_DNA"/>
</dbReference>
<dbReference type="PANTHER" id="PTHR35010">
    <property type="entry name" value="BLL4672 PROTEIN-RELATED"/>
    <property type="match status" value="1"/>
</dbReference>
<dbReference type="SUPFAM" id="SSF47413">
    <property type="entry name" value="lambda repressor-like DNA-binding domains"/>
    <property type="match status" value="1"/>
</dbReference>
<comment type="caution">
    <text evidence="3">The sequence shown here is derived from an EMBL/GenBank/DDBJ whole genome shotgun (WGS) entry which is preliminary data.</text>
</comment>
<name>A0A9X3NAP9_9ACTN</name>
<proteinExistence type="predicted"/>
<accession>A0A9X3NAP9</accession>
<feature type="domain" description="HTH cro/C1-type" evidence="2">
    <location>
        <begin position="35"/>
        <end position="82"/>
    </location>
</feature>
<gene>
    <name evidence="3" type="ORF">OJ997_02900</name>
</gene>
<dbReference type="InterPro" id="IPR010982">
    <property type="entry name" value="Lambda_DNA-bd_dom_sf"/>
</dbReference>
<dbReference type="AlphaFoldDB" id="A0A9X3NAP9"/>
<dbReference type="SMART" id="SM00530">
    <property type="entry name" value="HTH_XRE"/>
    <property type="match status" value="1"/>
</dbReference>
<dbReference type="Pfam" id="PF17765">
    <property type="entry name" value="MLTR_LBD"/>
    <property type="match status" value="1"/>
</dbReference>
<keyword evidence="4" id="KW-1185">Reference proteome</keyword>
<sequence length="297" mass="32623">MDPKEEIRAFLTSRRGRTTPQDAGITSYGPRRVPGLRRSEVAALAGVSVEYYTRIERGNLSGVSDSVLDALADALGLDEAERGHLVDLARSAQPAGTPRRRRATPKQQVRPDVQWLLDSITGAAAFVSNGSHDVLAANPLGEALWSPLFAKRDRPVNSARFLFLDPVALEMYPDWDRIATETVAIMRHTAGADPRDRRLSELVGELSMQSQAFRTRWASHDVRFHNSGTKRLVHPVVGELTLHFQRFDVAAESGQTMFTYTAEPGSRSAQGLDLLASWAAAPRRAASVLDERGEVGQ</sequence>
<dbReference type="RefSeq" id="WP_270023499.1">
    <property type="nucleotide sequence ID" value="NZ_JAPDDP010000004.1"/>
</dbReference>
<reference evidence="3" key="1">
    <citation type="submission" date="2022-10" db="EMBL/GenBank/DDBJ databases">
        <title>The WGS of Solirubrobacter phytolaccae KCTC 29190.</title>
        <authorList>
            <person name="Jiang Z."/>
        </authorList>
    </citation>
    <scope>NUCLEOTIDE SEQUENCE</scope>
    <source>
        <strain evidence="3">KCTC 29190</strain>
    </source>
</reference>
<dbReference type="GO" id="GO:0003677">
    <property type="term" value="F:DNA binding"/>
    <property type="evidence" value="ECO:0007669"/>
    <property type="project" value="InterPro"/>
</dbReference>
<dbReference type="Proteomes" id="UP001147653">
    <property type="component" value="Unassembled WGS sequence"/>
</dbReference>
<evidence type="ECO:0000259" key="2">
    <source>
        <dbReference type="PROSITE" id="PS50943"/>
    </source>
</evidence>
<evidence type="ECO:0000256" key="1">
    <source>
        <dbReference type="SAM" id="MobiDB-lite"/>
    </source>
</evidence>
<evidence type="ECO:0000313" key="4">
    <source>
        <dbReference type="Proteomes" id="UP001147653"/>
    </source>
</evidence>
<evidence type="ECO:0000313" key="3">
    <source>
        <dbReference type="EMBL" id="MDA0179232.1"/>
    </source>
</evidence>
<organism evidence="3 4">
    <name type="scientific">Solirubrobacter phytolaccae</name>
    <dbReference type="NCBI Taxonomy" id="1404360"/>
    <lineage>
        <taxon>Bacteria</taxon>
        <taxon>Bacillati</taxon>
        <taxon>Actinomycetota</taxon>
        <taxon>Thermoleophilia</taxon>
        <taxon>Solirubrobacterales</taxon>
        <taxon>Solirubrobacteraceae</taxon>
        <taxon>Solirubrobacter</taxon>
    </lineage>
</organism>
<dbReference type="InterPro" id="IPR001387">
    <property type="entry name" value="Cro/C1-type_HTH"/>
</dbReference>
<dbReference type="PANTHER" id="PTHR35010:SF2">
    <property type="entry name" value="BLL4672 PROTEIN"/>
    <property type="match status" value="1"/>
</dbReference>
<dbReference type="Pfam" id="PF13560">
    <property type="entry name" value="HTH_31"/>
    <property type="match status" value="1"/>
</dbReference>
<dbReference type="PROSITE" id="PS50943">
    <property type="entry name" value="HTH_CROC1"/>
    <property type="match status" value="1"/>
</dbReference>
<dbReference type="Gene3D" id="1.10.260.40">
    <property type="entry name" value="lambda repressor-like DNA-binding domains"/>
    <property type="match status" value="1"/>
</dbReference>